<protein>
    <submittedName>
        <fullName evidence="2">Uncharacterized protein</fullName>
    </submittedName>
</protein>
<evidence type="ECO:0000256" key="1">
    <source>
        <dbReference type="SAM" id="Phobius"/>
    </source>
</evidence>
<proteinExistence type="predicted"/>
<keyword evidence="1" id="KW-0472">Membrane</keyword>
<feature type="transmembrane region" description="Helical" evidence="1">
    <location>
        <begin position="60"/>
        <end position="78"/>
    </location>
</feature>
<sequence length="100" mass="10868">MILTENHQSKQKSRHNYCQCQPTGCESNQNLRSLPVLIHTFLISVLICACVASAYPSPGFAAVLATLSCLTIYMHNSTGVGSGRYGQREAGQTPRVIVVE</sequence>
<keyword evidence="3" id="KW-1185">Reference proteome</keyword>
<gene>
    <name evidence="2" type="ORF">PoB_001796300</name>
</gene>
<organism evidence="2 3">
    <name type="scientific">Plakobranchus ocellatus</name>
    <dbReference type="NCBI Taxonomy" id="259542"/>
    <lineage>
        <taxon>Eukaryota</taxon>
        <taxon>Metazoa</taxon>
        <taxon>Spiralia</taxon>
        <taxon>Lophotrochozoa</taxon>
        <taxon>Mollusca</taxon>
        <taxon>Gastropoda</taxon>
        <taxon>Heterobranchia</taxon>
        <taxon>Euthyneura</taxon>
        <taxon>Panpulmonata</taxon>
        <taxon>Sacoglossa</taxon>
        <taxon>Placobranchoidea</taxon>
        <taxon>Plakobranchidae</taxon>
        <taxon>Plakobranchus</taxon>
    </lineage>
</organism>
<keyword evidence="1" id="KW-0812">Transmembrane</keyword>
<keyword evidence="1" id="KW-1133">Transmembrane helix</keyword>
<evidence type="ECO:0000313" key="3">
    <source>
        <dbReference type="Proteomes" id="UP000735302"/>
    </source>
</evidence>
<name>A0AAV3Z9L5_9GAST</name>
<dbReference type="EMBL" id="BLXT01002143">
    <property type="protein sequence ID" value="GFN91457.1"/>
    <property type="molecule type" value="Genomic_DNA"/>
</dbReference>
<reference evidence="2 3" key="1">
    <citation type="journal article" date="2021" name="Elife">
        <title>Chloroplast acquisition without the gene transfer in kleptoplastic sea slugs, Plakobranchus ocellatus.</title>
        <authorList>
            <person name="Maeda T."/>
            <person name="Takahashi S."/>
            <person name="Yoshida T."/>
            <person name="Shimamura S."/>
            <person name="Takaki Y."/>
            <person name="Nagai Y."/>
            <person name="Toyoda A."/>
            <person name="Suzuki Y."/>
            <person name="Arimoto A."/>
            <person name="Ishii H."/>
            <person name="Satoh N."/>
            <person name="Nishiyama T."/>
            <person name="Hasebe M."/>
            <person name="Maruyama T."/>
            <person name="Minagawa J."/>
            <person name="Obokata J."/>
            <person name="Shigenobu S."/>
        </authorList>
    </citation>
    <scope>NUCLEOTIDE SEQUENCE [LARGE SCALE GENOMIC DNA]</scope>
</reference>
<feature type="transmembrane region" description="Helical" evidence="1">
    <location>
        <begin position="36"/>
        <end position="54"/>
    </location>
</feature>
<dbReference type="AlphaFoldDB" id="A0AAV3Z9L5"/>
<dbReference type="Proteomes" id="UP000735302">
    <property type="component" value="Unassembled WGS sequence"/>
</dbReference>
<evidence type="ECO:0000313" key="2">
    <source>
        <dbReference type="EMBL" id="GFN91457.1"/>
    </source>
</evidence>
<accession>A0AAV3Z9L5</accession>
<comment type="caution">
    <text evidence="2">The sequence shown here is derived from an EMBL/GenBank/DDBJ whole genome shotgun (WGS) entry which is preliminary data.</text>
</comment>